<accession>A0A364MZJ2</accession>
<dbReference type="EMBL" id="QGDH01000092">
    <property type="protein sequence ID" value="RAR08008.1"/>
    <property type="molecule type" value="Genomic_DNA"/>
</dbReference>
<comment type="caution">
    <text evidence="2">The sequence shown here is derived from an EMBL/GenBank/DDBJ whole genome shotgun (WGS) entry which is preliminary data.</text>
</comment>
<evidence type="ECO:0000313" key="3">
    <source>
        <dbReference type="Proteomes" id="UP000249619"/>
    </source>
</evidence>
<feature type="region of interest" description="Disordered" evidence="1">
    <location>
        <begin position="639"/>
        <end position="664"/>
    </location>
</feature>
<evidence type="ECO:0000256" key="1">
    <source>
        <dbReference type="SAM" id="MobiDB-lite"/>
    </source>
</evidence>
<evidence type="ECO:0000313" key="2">
    <source>
        <dbReference type="EMBL" id="RAR08008.1"/>
    </source>
</evidence>
<dbReference type="STRING" id="183478.A0A364MZJ2"/>
<dbReference type="AlphaFoldDB" id="A0A364MZJ2"/>
<sequence length="664" mass="73340">MFTESDVKSIFALFPPQTSADFIPQLALASSGHGFVTLQFVQAQFRSRVVKDTERISLSALASDLDIDPNLVHQLVRNHPKLCLLSADQKNIITIDERDALREKLINLLSSGVQSKHDFVTQNNIWPKSLDALLADQDDEILNIDDFLCTNTYENTICTDITNKVKQALEGMQTISIFPGDLPGTPPVWFILRTLEKALEKEAITSQINITQHETSISCTPKQLLESRRTATISNLTSGTLAYLDLTKFAASSPEQFPTYEVATSHFQRLAEIEIIDTFAVSKPWISSIEQDCIRILEQEGCTLDVAEVIGSRLPSSIVDRVATRAKDSIISAYPAQEKIVRVGHLILTETRRNGALDELAACAKTDASAQWEDNLTNNPTAPEDLKYSRARIQALLPPANAGLVQRLLTTEKAVEKSLEAHFWTAISALEEQNEEVFATYWHDRLLARFTTYTTGLSGISDAKLAAQLADLLASHAQTELIPDTVSRARAQGMVLSRKTRKNVARLESILDPAKKIDLAGVSAALDKFSSKQNISTLSTSPDSAVLASAKQTMMNDMLRRLHKQKQSDGPVLFLTLVIVLFARRNEGVVYATGKFAPKLLKLLKGRVGESEYERLEAWKEGAKTGKLTAEDRRGMLGMAEQEAETEAETETKAESIDEAEVGN</sequence>
<name>A0A364MZJ2_STELY</name>
<reference evidence="3" key="1">
    <citation type="submission" date="2018-05" db="EMBL/GenBank/DDBJ databases">
        <title>Draft genome sequence of Stemphylium lycopersici strain CIDEFI 213.</title>
        <authorList>
            <person name="Medina R."/>
            <person name="Franco M.E.E."/>
            <person name="Lucentini C.G."/>
            <person name="Saparrat M.C.N."/>
            <person name="Balatti P.A."/>
        </authorList>
    </citation>
    <scope>NUCLEOTIDE SEQUENCE [LARGE SCALE GENOMIC DNA]</scope>
    <source>
        <strain evidence="3">CIDEFI 213</strain>
    </source>
</reference>
<keyword evidence="3" id="KW-1185">Reference proteome</keyword>
<dbReference type="Proteomes" id="UP000249619">
    <property type="component" value="Unassembled WGS sequence"/>
</dbReference>
<proteinExistence type="predicted"/>
<protein>
    <submittedName>
        <fullName evidence="2">Uncharacterized protein</fullName>
    </submittedName>
</protein>
<organism evidence="2 3">
    <name type="scientific">Stemphylium lycopersici</name>
    <name type="common">Tomato gray leaf spot disease fungus</name>
    <name type="synonym">Thyrospora lycopersici</name>
    <dbReference type="NCBI Taxonomy" id="183478"/>
    <lineage>
        <taxon>Eukaryota</taxon>
        <taxon>Fungi</taxon>
        <taxon>Dikarya</taxon>
        <taxon>Ascomycota</taxon>
        <taxon>Pezizomycotina</taxon>
        <taxon>Dothideomycetes</taxon>
        <taxon>Pleosporomycetidae</taxon>
        <taxon>Pleosporales</taxon>
        <taxon>Pleosporineae</taxon>
        <taxon>Pleosporaceae</taxon>
        <taxon>Stemphylium</taxon>
    </lineage>
</organism>
<gene>
    <name evidence="2" type="ORF">DDE83_006180</name>
</gene>